<dbReference type="Pfam" id="PF00440">
    <property type="entry name" value="TetR_N"/>
    <property type="match status" value="1"/>
</dbReference>
<dbReference type="PANTHER" id="PTHR43479:SF11">
    <property type="entry name" value="ACREF_ENVCD OPERON REPRESSOR-RELATED"/>
    <property type="match status" value="1"/>
</dbReference>
<organism evidence="4 5">
    <name type="scientific">Candidatus Clostridium radicumherbarum</name>
    <dbReference type="NCBI Taxonomy" id="3381662"/>
    <lineage>
        <taxon>Bacteria</taxon>
        <taxon>Bacillati</taxon>
        <taxon>Bacillota</taxon>
        <taxon>Clostridia</taxon>
        <taxon>Eubacteriales</taxon>
        <taxon>Clostridiaceae</taxon>
        <taxon>Clostridium</taxon>
    </lineage>
</organism>
<accession>A0ABW8TTW8</accession>
<keyword evidence="5" id="KW-1185">Reference proteome</keyword>
<gene>
    <name evidence="4" type="ORF">ACJDUH_05445</name>
</gene>
<dbReference type="SUPFAM" id="SSF46689">
    <property type="entry name" value="Homeodomain-like"/>
    <property type="match status" value="1"/>
</dbReference>
<dbReference type="PROSITE" id="PS50977">
    <property type="entry name" value="HTH_TETR_2"/>
    <property type="match status" value="1"/>
</dbReference>
<feature type="DNA-binding region" description="H-T-H motif" evidence="2">
    <location>
        <begin position="29"/>
        <end position="48"/>
    </location>
</feature>
<dbReference type="Proteomes" id="UP001623661">
    <property type="component" value="Unassembled WGS sequence"/>
</dbReference>
<reference evidence="4 5" key="1">
    <citation type="submission" date="2024-11" db="EMBL/GenBank/DDBJ databases">
        <authorList>
            <person name="Heng Y.C."/>
            <person name="Lim A.C.H."/>
            <person name="Lee J.K.Y."/>
            <person name="Kittelmann S."/>
        </authorList>
    </citation>
    <scope>NUCLEOTIDE SEQUENCE [LARGE SCALE GENOMIC DNA]</scope>
    <source>
        <strain evidence="4 5">WILCCON 0202</strain>
    </source>
</reference>
<name>A0ABW8TTW8_9CLOT</name>
<dbReference type="PANTHER" id="PTHR43479">
    <property type="entry name" value="ACREF/ENVCD OPERON REPRESSOR-RELATED"/>
    <property type="match status" value="1"/>
</dbReference>
<dbReference type="InterPro" id="IPR050624">
    <property type="entry name" value="HTH-type_Tx_Regulator"/>
</dbReference>
<dbReference type="InterPro" id="IPR009057">
    <property type="entry name" value="Homeodomain-like_sf"/>
</dbReference>
<evidence type="ECO:0000313" key="5">
    <source>
        <dbReference type="Proteomes" id="UP001623661"/>
    </source>
</evidence>
<evidence type="ECO:0000259" key="3">
    <source>
        <dbReference type="PROSITE" id="PS50977"/>
    </source>
</evidence>
<protein>
    <submittedName>
        <fullName evidence="4">TetR/AcrR family transcriptional regulator</fullName>
    </submittedName>
</protein>
<keyword evidence="1 2" id="KW-0238">DNA-binding</keyword>
<feature type="domain" description="HTH tetR-type" evidence="3">
    <location>
        <begin position="6"/>
        <end position="66"/>
    </location>
</feature>
<evidence type="ECO:0000256" key="2">
    <source>
        <dbReference type="PROSITE-ProRule" id="PRU00335"/>
    </source>
</evidence>
<proteinExistence type="predicted"/>
<comment type="caution">
    <text evidence="4">The sequence shown here is derived from an EMBL/GenBank/DDBJ whole genome shotgun (WGS) entry which is preliminary data.</text>
</comment>
<evidence type="ECO:0000313" key="4">
    <source>
        <dbReference type="EMBL" id="MFL0267542.1"/>
    </source>
</evidence>
<dbReference type="InterPro" id="IPR001647">
    <property type="entry name" value="HTH_TetR"/>
</dbReference>
<evidence type="ECO:0000256" key="1">
    <source>
        <dbReference type="ARBA" id="ARBA00023125"/>
    </source>
</evidence>
<dbReference type="Gene3D" id="1.10.357.10">
    <property type="entry name" value="Tetracycline Repressor, domain 2"/>
    <property type="match status" value="1"/>
</dbReference>
<dbReference type="EMBL" id="JBJHZY010000001">
    <property type="protein sequence ID" value="MFL0267542.1"/>
    <property type="molecule type" value="Genomic_DNA"/>
</dbReference>
<dbReference type="RefSeq" id="WP_406764142.1">
    <property type="nucleotide sequence ID" value="NZ_JBJHZY010000001.1"/>
</dbReference>
<sequence length="187" mass="21895">MRKKDDEKQNSIKKAVISSILKEGLHGTSMSKIAKEAGVSPATVYIYYQNKEMMLQDIYREYSEDIFSYLLDKTNKDMNGKELIEVLIKSYYVYIKDNEEIFNFVEQFSCCPVLSNQCETMKGIFSIYSLFDDLKRKKIIKNYRNDSLSAIIFSPIKYISSNHCIEEEERENILEEMIKIIQDALLV</sequence>